<name>A0A6J1TQS9_FRAOC</name>
<proteinExistence type="predicted"/>
<organism evidence="4 5">
    <name type="scientific">Frankliniella occidentalis</name>
    <name type="common">Western flower thrips</name>
    <name type="synonym">Euthrips occidentalis</name>
    <dbReference type="NCBI Taxonomy" id="133901"/>
    <lineage>
        <taxon>Eukaryota</taxon>
        <taxon>Metazoa</taxon>
        <taxon>Ecdysozoa</taxon>
        <taxon>Arthropoda</taxon>
        <taxon>Hexapoda</taxon>
        <taxon>Insecta</taxon>
        <taxon>Pterygota</taxon>
        <taxon>Neoptera</taxon>
        <taxon>Paraneoptera</taxon>
        <taxon>Thysanoptera</taxon>
        <taxon>Terebrantia</taxon>
        <taxon>Thripoidea</taxon>
        <taxon>Thripidae</taxon>
        <taxon>Frankliniella</taxon>
    </lineage>
</organism>
<reference evidence="5" key="1">
    <citation type="submission" date="2025-08" db="UniProtKB">
        <authorList>
            <consortium name="RefSeq"/>
        </authorList>
    </citation>
    <scope>IDENTIFICATION</scope>
    <source>
        <tissue evidence="5">Whole organism</tissue>
    </source>
</reference>
<evidence type="ECO:0000313" key="5">
    <source>
        <dbReference type="RefSeq" id="XP_026293076.1"/>
    </source>
</evidence>
<dbReference type="PANTHER" id="PTHR12236">
    <property type="entry name" value="STRUCTURAL CONTITUENT OF CUTICLE"/>
    <property type="match status" value="1"/>
</dbReference>
<gene>
    <name evidence="5" type="primary">LOC113217402</name>
</gene>
<dbReference type="PRINTS" id="PR00947">
    <property type="entry name" value="CUTICLE"/>
</dbReference>
<dbReference type="InterPro" id="IPR031311">
    <property type="entry name" value="CHIT_BIND_RR_consensus"/>
</dbReference>
<dbReference type="InterPro" id="IPR000618">
    <property type="entry name" value="Insect_cuticle"/>
</dbReference>
<keyword evidence="4" id="KW-1185">Reference proteome</keyword>
<feature type="signal peptide" evidence="3">
    <location>
        <begin position="1"/>
        <end position="25"/>
    </location>
</feature>
<dbReference type="PROSITE" id="PS00233">
    <property type="entry name" value="CHIT_BIND_RR_1"/>
    <property type="match status" value="1"/>
</dbReference>
<accession>A0A6J1TQS9</accession>
<dbReference type="GO" id="GO:0031012">
    <property type="term" value="C:extracellular matrix"/>
    <property type="evidence" value="ECO:0007669"/>
    <property type="project" value="TreeGrafter"/>
</dbReference>
<evidence type="ECO:0000256" key="1">
    <source>
        <dbReference type="ARBA" id="ARBA00022460"/>
    </source>
</evidence>
<dbReference type="AlphaFoldDB" id="A0A6J1TQS9"/>
<dbReference type="InterPro" id="IPR051217">
    <property type="entry name" value="Insect_Cuticle_Struc_Prot"/>
</dbReference>
<protein>
    <submittedName>
        <fullName evidence="5">Cuticle protein 19-like</fullName>
    </submittedName>
</protein>
<sequence length="131" mass="13759">MASSRKMNILVASCVVLATLATTNAQLGLGGYGGYGGYSGSHGHADTYSYSSLHDEPHGSDLSYGKYSYKYGVHDPHTGDVKSASETGHGGVVSGEYSLVQPDGVTRTVHYTADKHNGFNAHVSLHGHGHH</sequence>
<evidence type="ECO:0000256" key="2">
    <source>
        <dbReference type="PROSITE-ProRule" id="PRU00497"/>
    </source>
</evidence>
<dbReference type="GO" id="GO:0005615">
    <property type="term" value="C:extracellular space"/>
    <property type="evidence" value="ECO:0007669"/>
    <property type="project" value="TreeGrafter"/>
</dbReference>
<dbReference type="GO" id="GO:0042302">
    <property type="term" value="F:structural constituent of cuticle"/>
    <property type="evidence" value="ECO:0007669"/>
    <property type="project" value="UniProtKB-UniRule"/>
</dbReference>
<dbReference type="OrthoDB" id="7789829at2759"/>
<keyword evidence="1 2" id="KW-0193">Cuticle</keyword>
<evidence type="ECO:0000256" key="3">
    <source>
        <dbReference type="SAM" id="SignalP"/>
    </source>
</evidence>
<evidence type="ECO:0000313" key="4">
    <source>
        <dbReference type="Proteomes" id="UP000504606"/>
    </source>
</evidence>
<dbReference type="PROSITE" id="PS51155">
    <property type="entry name" value="CHIT_BIND_RR_2"/>
    <property type="match status" value="1"/>
</dbReference>
<dbReference type="Pfam" id="PF00379">
    <property type="entry name" value="Chitin_bind_4"/>
    <property type="match status" value="1"/>
</dbReference>
<dbReference type="RefSeq" id="XP_026293076.1">
    <property type="nucleotide sequence ID" value="XM_026437291.2"/>
</dbReference>
<dbReference type="KEGG" id="foc:113217402"/>
<dbReference type="PANTHER" id="PTHR12236:SF95">
    <property type="entry name" value="CUTICULAR PROTEIN 76BD, ISOFORM C-RELATED"/>
    <property type="match status" value="1"/>
</dbReference>
<dbReference type="GeneID" id="113217402"/>
<dbReference type="Proteomes" id="UP000504606">
    <property type="component" value="Unplaced"/>
</dbReference>
<keyword evidence="3" id="KW-0732">Signal</keyword>
<feature type="chain" id="PRO_5027035111" evidence="3">
    <location>
        <begin position="26"/>
        <end position="131"/>
    </location>
</feature>